<protein>
    <submittedName>
        <fullName evidence="2">Sulfurtransferase TusA family protein</fullName>
    </submittedName>
</protein>
<feature type="domain" description="UPF0033" evidence="1">
    <location>
        <begin position="11"/>
        <end position="66"/>
    </location>
</feature>
<dbReference type="Proteomes" id="UP000248597">
    <property type="component" value="Unassembled WGS sequence"/>
</dbReference>
<sequence>MREVPAGVLLVDARGMRCPWPALRLARAMREAADVLLVADDPKAGGEVAALAAQHGWRVDAAVTADGQAGWQVRRG</sequence>
<comment type="caution">
    <text evidence="2">The sequence shown here is derived from an EMBL/GenBank/DDBJ whole genome shotgun (WGS) entry which is preliminary data.</text>
</comment>
<dbReference type="GO" id="GO:0016740">
    <property type="term" value="F:transferase activity"/>
    <property type="evidence" value="ECO:0007669"/>
    <property type="project" value="UniProtKB-KW"/>
</dbReference>
<dbReference type="InterPro" id="IPR001455">
    <property type="entry name" value="TusA-like"/>
</dbReference>
<dbReference type="SUPFAM" id="SSF64307">
    <property type="entry name" value="SirA-like"/>
    <property type="match status" value="1"/>
</dbReference>
<reference evidence="2 3" key="1">
    <citation type="submission" date="2017-08" db="EMBL/GenBank/DDBJ databases">
        <title>Infants hospitalized years apart are colonized by the same room-sourced microbial strains.</title>
        <authorList>
            <person name="Brooks B."/>
            <person name="Olm M.R."/>
            <person name="Firek B.A."/>
            <person name="Baker R."/>
            <person name="Thomas B.C."/>
            <person name="Morowitz M.J."/>
            <person name="Banfield J.F."/>
        </authorList>
    </citation>
    <scope>NUCLEOTIDE SEQUENCE [LARGE SCALE GENOMIC DNA]</scope>
    <source>
        <strain evidence="2">S2_005_003_R2_47</strain>
    </source>
</reference>
<evidence type="ECO:0000259" key="1">
    <source>
        <dbReference type="Pfam" id="PF01206"/>
    </source>
</evidence>
<evidence type="ECO:0000313" key="2">
    <source>
        <dbReference type="EMBL" id="PZQ23959.1"/>
    </source>
</evidence>
<dbReference type="Pfam" id="PF01206">
    <property type="entry name" value="TusA"/>
    <property type="match status" value="1"/>
</dbReference>
<dbReference type="EMBL" id="QFPJ01000004">
    <property type="protein sequence ID" value="PZQ23959.1"/>
    <property type="molecule type" value="Genomic_DNA"/>
</dbReference>
<organism evidence="2 3">
    <name type="scientific">Sphingopyxis macrogoltabida</name>
    <name type="common">Sphingomonas macrogoltabidus</name>
    <dbReference type="NCBI Taxonomy" id="33050"/>
    <lineage>
        <taxon>Bacteria</taxon>
        <taxon>Pseudomonadati</taxon>
        <taxon>Pseudomonadota</taxon>
        <taxon>Alphaproteobacteria</taxon>
        <taxon>Sphingomonadales</taxon>
        <taxon>Sphingomonadaceae</taxon>
        <taxon>Sphingopyxis</taxon>
    </lineage>
</organism>
<proteinExistence type="predicted"/>
<name>A0A2W5L641_SPHMC</name>
<dbReference type="CDD" id="cd00291">
    <property type="entry name" value="SirA_YedF_YeeD"/>
    <property type="match status" value="1"/>
</dbReference>
<dbReference type="InterPro" id="IPR036868">
    <property type="entry name" value="TusA-like_sf"/>
</dbReference>
<dbReference type="AlphaFoldDB" id="A0A2W5L641"/>
<keyword evidence="2" id="KW-0808">Transferase</keyword>
<dbReference type="Gene3D" id="3.30.110.40">
    <property type="entry name" value="TusA-like domain"/>
    <property type="match status" value="1"/>
</dbReference>
<evidence type="ECO:0000313" key="3">
    <source>
        <dbReference type="Proteomes" id="UP000248597"/>
    </source>
</evidence>
<accession>A0A2W5L641</accession>
<gene>
    <name evidence="2" type="ORF">DI569_03095</name>
</gene>